<dbReference type="KEGG" id="sapp:SAC06_08445"/>
<evidence type="ECO:0000259" key="7">
    <source>
        <dbReference type="PROSITE" id="PS50847"/>
    </source>
</evidence>
<feature type="domain" description="Gram-positive cocci surface proteins LPxTG" evidence="7">
    <location>
        <begin position="473"/>
        <end position="508"/>
    </location>
</feature>
<evidence type="ECO:0000313" key="8">
    <source>
        <dbReference type="EMBL" id="XBW07663.1"/>
    </source>
</evidence>
<dbReference type="InterPro" id="IPR048052">
    <property type="entry name" value="FM1-like"/>
</dbReference>
<dbReference type="PROSITE" id="PS50847">
    <property type="entry name" value="GRAM_POS_ANCHORING"/>
    <property type="match status" value="1"/>
</dbReference>
<feature type="chain" id="PRO_5043728307" evidence="6">
    <location>
        <begin position="30"/>
        <end position="508"/>
    </location>
</feature>
<dbReference type="Pfam" id="PF00746">
    <property type="entry name" value="Gram_pos_anchor"/>
    <property type="match status" value="1"/>
</dbReference>
<evidence type="ECO:0000256" key="6">
    <source>
        <dbReference type="SAM" id="SignalP"/>
    </source>
</evidence>
<organism evidence="8">
    <name type="scientific">Scrofimicrobium appendicitidis</name>
    <dbReference type="NCBI Taxonomy" id="3079930"/>
    <lineage>
        <taxon>Bacteria</taxon>
        <taxon>Bacillati</taxon>
        <taxon>Actinomycetota</taxon>
        <taxon>Actinomycetes</taxon>
        <taxon>Actinomycetales</taxon>
        <taxon>Actinomycetaceae</taxon>
        <taxon>Scrofimicrobium</taxon>
    </lineage>
</organism>
<dbReference type="EMBL" id="CP138335">
    <property type="protein sequence ID" value="XBW07663.1"/>
    <property type="molecule type" value="Genomic_DNA"/>
</dbReference>
<dbReference type="Pfam" id="PF17802">
    <property type="entry name" value="SpaA"/>
    <property type="match status" value="1"/>
</dbReference>
<proteinExistence type="predicted"/>
<name>A0AAU7V8J8_9ACTO</name>
<keyword evidence="2" id="KW-0964">Secreted</keyword>
<accession>A0AAU7V8J8</accession>
<evidence type="ECO:0000256" key="5">
    <source>
        <dbReference type="SAM" id="Phobius"/>
    </source>
</evidence>
<evidence type="ECO:0000256" key="4">
    <source>
        <dbReference type="ARBA" id="ARBA00023088"/>
    </source>
</evidence>
<keyword evidence="5" id="KW-0812">Transmembrane</keyword>
<keyword evidence="4" id="KW-0572">Peptidoglycan-anchor</keyword>
<dbReference type="InterPro" id="IPR019931">
    <property type="entry name" value="LPXTG_anchor"/>
</dbReference>
<dbReference type="NCBIfam" id="TIGR01167">
    <property type="entry name" value="LPXTG_anchor"/>
    <property type="match status" value="1"/>
</dbReference>
<dbReference type="RefSeq" id="WP_350257866.1">
    <property type="nucleotide sequence ID" value="NZ_CP138335.1"/>
</dbReference>
<dbReference type="Gene3D" id="2.60.40.740">
    <property type="match status" value="1"/>
</dbReference>
<keyword evidence="5" id="KW-0472">Membrane</keyword>
<dbReference type="Gene3D" id="2.60.40.10">
    <property type="entry name" value="Immunoglobulins"/>
    <property type="match status" value="2"/>
</dbReference>
<dbReference type="AlphaFoldDB" id="A0AAU7V8J8"/>
<gene>
    <name evidence="8" type="ORF">SAC06_08445</name>
</gene>
<dbReference type="InterPro" id="IPR032364">
    <property type="entry name" value="GramPos_pilinD1_N"/>
</dbReference>
<keyword evidence="3 6" id="KW-0732">Signal</keyword>
<evidence type="ECO:0000256" key="1">
    <source>
        <dbReference type="ARBA" id="ARBA00022512"/>
    </source>
</evidence>
<evidence type="ECO:0000256" key="2">
    <source>
        <dbReference type="ARBA" id="ARBA00022525"/>
    </source>
</evidence>
<feature type="transmembrane region" description="Helical" evidence="5">
    <location>
        <begin position="482"/>
        <end position="501"/>
    </location>
</feature>
<feature type="signal peptide" evidence="6">
    <location>
        <begin position="1"/>
        <end position="29"/>
    </location>
</feature>
<evidence type="ECO:0000256" key="3">
    <source>
        <dbReference type="ARBA" id="ARBA00022729"/>
    </source>
</evidence>
<dbReference type="GO" id="GO:0005975">
    <property type="term" value="P:carbohydrate metabolic process"/>
    <property type="evidence" value="ECO:0007669"/>
    <property type="project" value="UniProtKB-ARBA"/>
</dbReference>
<keyword evidence="5" id="KW-1133">Transmembrane helix</keyword>
<dbReference type="InterPro" id="IPR041033">
    <property type="entry name" value="SpaA_PFL_dom_1"/>
</dbReference>
<protein>
    <submittedName>
        <fullName evidence="8">SpaH/EbpB family LPXTG-anchored major pilin</fullName>
    </submittedName>
</protein>
<reference evidence="8" key="1">
    <citation type="submission" date="2023-11" db="EMBL/GenBank/DDBJ databases">
        <title>Scrofimicrobium hongkongense sp. nov., isolated from a patient with peritonitis.</title>
        <authorList>
            <person name="Lao H.Y."/>
            <person name="Wong A.Y.P."/>
            <person name="Ng T.L."/>
            <person name="Wong R.Y.L."/>
            <person name="Yau M.C.Y."/>
            <person name="Lam J.Y.W."/>
            <person name="Siu G.K.H."/>
        </authorList>
    </citation>
    <scope>NUCLEOTIDE SEQUENCE</scope>
    <source>
        <strain evidence="8">R131</strain>
    </source>
</reference>
<dbReference type="Pfam" id="PF16555">
    <property type="entry name" value="GramPos_pilinD1"/>
    <property type="match status" value="1"/>
</dbReference>
<dbReference type="InterPro" id="IPR013783">
    <property type="entry name" value="Ig-like_fold"/>
</dbReference>
<keyword evidence="1" id="KW-0134">Cell wall</keyword>
<dbReference type="NCBIfam" id="NF033902">
    <property type="entry name" value="iso_D2_wall_anc"/>
    <property type="match status" value="1"/>
</dbReference>
<sequence>MTRRGALTGVSSLALCAAGLVGLVGPALADSLPGPGQEGAPTSGSITVHKYAGTPVERQIKMRDGETGSNVHSNGTELDGVDRHPLAGIPFSVSAVGVGTNESCDLLDLSESANWDNLPQLASGDLPAGYCSVPMGSAQNTDADGVTVFSDLPLGLYLVTEGESDLVQAAVAPFLVTVPYPSTEGTGPAATNEWLYDVHVYPKNQILGSGSKVMTDTGVGLGSLTSWTITSRPLGGYDDGAANLTAYVLSDPLADQLEYAPGTSELSYQTPGGSVEAVDPSYATFTDNELRAPTYTFTPEGLAWLATLPAGTQFIWNLQTAVIGVSANGQITNNAYENTGTDDVEIGHTTTYWGEARLLKQDSATSAPLAGAEFQVFNANEDQTCEGDLGDPVEVNGSTTFISDESGEVFIAGLYTGAEYVSTPGRPYCVVETKAPAGYVLDSTPVQIFVGEGTLPTGHQATINNVKQDGPNLPLTGAQGTLLLSLGGLALVAIASGLYLVQRRRSNQ</sequence>